<dbReference type="AlphaFoldDB" id="A0A1L9VXA9"/>
<keyword evidence="2" id="KW-0812">Transmembrane</keyword>
<gene>
    <name evidence="5" type="ORF">ASPGLDRAFT_716886</name>
</gene>
<feature type="domain" description="Mid2" evidence="4">
    <location>
        <begin position="131"/>
        <end position="198"/>
    </location>
</feature>
<name>A0A1L9VXA9_ASPGL</name>
<keyword evidence="3" id="KW-0732">Signal</keyword>
<dbReference type="RefSeq" id="XP_022405205.1">
    <property type="nucleotide sequence ID" value="XM_022549565.1"/>
</dbReference>
<proteinExistence type="predicted"/>
<evidence type="ECO:0000313" key="6">
    <source>
        <dbReference type="Proteomes" id="UP000184300"/>
    </source>
</evidence>
<feature type="chain" id="PRO_5013245321" description="Mid2 domain-containing protein" evidence="3">
    <location>
        <begin position="24"/>
        <end position="262"/>
    </location>
</feature>
<dbReference type="VEuPathDB" id="FungiDB:ASPGLDRAFT_716886"/>
<evidence type="ECO:0000256" key="1">
    <source>
        <dbReference type="SAM" id="MobiDB-lite"/>
    </source>
</evidence>
<feature type="compositionally biased region" description="Polar residues" evidence="1">
    <location>
        <begin position="227"/>
        <end position="237"/>
    </location>
</feature>
<keyword evidence="2" id="KW-0472">Membrane</keyword>
<evidence type="ECO:0000313" key="5">
    <source>
        <dbReference type="EMBL" id="OJJ88529.1"/>
    </source>
</evidence>
<dbReference type="Proteomes" id="UP000184300">
    <property type="component" value="Unassembled WGS sequence"/>
</dbReference>
<accession>A0A1L9VXA9</accession>
<feature type="transmembrane region" description="Helical" evidence="2">
    <location>
        <begin position="176"/>
        <end position="198"/>
    </location>
</feature>
<evidence type="ECO:0000256" key="2">
    <source>
        <dbReference type="SAM" id="Phobius"/>
    </source>
</evidence>
<reference evidence="6" key="1">
    <citation type="journal article" date="2017" name="Genome Biol.">
        <title>Comparative genomics reveals high biological diversity and specific adaptations in the industrially and medically important fungal genus Aspergillus.</title>
        <authorList>
            <person name="de Vries R.P."/>
            <person name="Riley R."/>
            <person name="Wiebenga A."/>
            <person name="Aguilar-Osorio G."/>
            <person name="Amillis S."/>
            <person name="Uchima C.A."/>
            <person name="Anderluh G."/>
            <person name="Asadollahi M."/>
            <person name="Askin M."/>
            <person name="Barry K."/>
            <person name="Battaglia E."/>
            <person name="Bayram O."/>
            <person name="Benocci T."/>
            <person name="Braus-Stromeyer S.A."/>
            <person name="Caldana C."/>
            <person name="Canovas D."/>
            <person name="Cerqueira G.C."/>
            <person name="Chen F."/>
            <person name="Chen W."/>
            <person name="Choi C."/>
            <person name="Clum A."/>
            <person name="Dos Santos R.A."/>
            <person name="Damasio A.R."/>
            <person name="Diallinas G."/>
            <person name="Emri T."/>
            <person name="Fekete E."/>
            <person name="Flipphi M."/>
            <person name="Freyberg S."/>
            <person name="Gallo A."/>
            <person name="Gournas C."/>
            <person name="Habgood R."/>
            <person name="Hainaut M."/>
            <person name="Harispe M.L."/>
            <person name="Henrissat B."/>
            <person name="Hilden K.S."/>
            <person name="Hope R."/>
            <person name="Hossain A."/>
            <person name="Karabika E."/>
            <person name="Karaffa L."/>
            <person name="Karanyi Z."/>
            <person name="Krasevec N."/>
            <person name="Kuo A."/>
            <person name="Kusch H."/>
            <person name="LaButti K."/>
            <person name="Lagendijk E.L."/>
            <person name="Lapidus A."/>
            <person name="Levasseur A."/>
            <person name="Lindquist E."/>
            <person name="Lipzen A."/>
            <person name="Logrieco A.F."/>
            <person name="MacCabe A."/>
            <person name="Maekelae M.R."/>
            <person name="Malavazi I."/>
            <person name="Melin P."/>
            <person name="Meyer V."/>
            <person name="Mielnichuk N."/>
            <person name="Miskei M."/>
            <person name="Molnar A.P."/>
            <person name="Mule G."/>
            <person name="Ngan C.Y."/>
            <person name="Orejas M."/>
            <person name="Orosz E."/>
            <person name="Ouedraogo J.P."/>
            <person name="Overkamp K.M."/>
            <person name="Park H.-S."/>
            <person name="Perrone G."/>
            <person name="Piumi F."/>
            <person name="Punt P.J."/>
            <person name="Ram A.F."/>
            <person name="Ramon A."/>
            <person name="Rauscher S."/>
            <person name="Record E."/>
            <person name="Riano-Pachon D.M."/>
            <person name="Robert V."/>
            <person name="Roehrig J."/>
            <person name="Ruller R."/>
            <person name="Salamov A."/>
            <person name="Salih N.S."/>
            <person name="Samson R.A."/>
            <person name="Sandor E."/>
            <person name="Sanguinetti M."/>
            <person name="Schuetze T."/>
            <person name="Sepcic K."/>
            <person name="Shelest E."/>
            <person name="Sherlock G."/>
            <person name="Sophianopoulou V."/>
            <person name="Squina F.M."/>
            <person name="Sun H."/>
            <person name="Susca A."/>
            <person name="Todd R.B."/>
            <person name="Tsang A."/>
            <person name="Unkles S.E."/>
            <person name="van de Wiele N."/>
            <person name="van Rossen-Uffink D."/>
            <person name="Oliveira J.V."/>
            <person name="Vesth T.C."/>
            <person name="Visser J."/>
            <person name="Yu J.-H."/>
            <person name="Zhou M."/>
            <person name="Andersen M.R."/>
            <person name="Archer D.B."/>
            <person name="Baker S.E."/>
            <person name="Benoit I."/>
            <person name="Brakhage A.A."/>
            <person name="Braus G.H."/>
            <person name="Fischer R."/>
            <person name="Frisvad J.C."/>
            <person name="Goldman G.H."/>
            <person name="Houbraken J."/>
            <person name="Oakley B."/>
            <person name="Pocsi I."/>
            <person name="Scazzocchio C."/>
            <person name="Seiboth B."/>
            <person name="vanKuyk P.A."/>
            <person name="Wortman J."/>
            <person name="Dyer P.S."/>
            <person name="Grigoriev I.V."/>
        </authorList>
    </citation>
    <scope>NUCLEOTIDE SEQUENCE [LARGE SCALE GENOMIC DNA]</scope>
    <source>
        <strain evidence="6">CBS 516.65</strain>
    </source>
</reference>
<feature type="region of interest" description="Disordered" evidence="1">
    <location>
        <begin position="222"/>
        <end position="262"/>
    </location>
</feature>
<keyword evidence="6" id="KW-1185">Reference proteome</keyword>
<evidence type="ECO:0000259" key="4">
    <source>
        <dbReference type="Pfam" id="PF04478"/>
    </source>
</evidence>
<organism evidence="5 6">
    <name type="scientific">Aspergillus glaucus CBS 516.65</name>
    <dbReference type="NCBI Taxonomy" id="1160497"/>
    <lineage>
        <taxon>Eukaryota</taxon>
        <taxon>Fungi</taxon>
        <taxon>Dikarya</taxon>
        <taxon>Ascomycota</taxon>
        <taxon>Pezizomycotina</taxon>
        <taxon>Eurotiomycetes</taxon>
        <taxon>Eurotiomycetidae</taxon>
        <taxon>Eurotiales</taxon>
        <taxon>Aspergillaceae</taxon>
        <taxon>Aspergillus</taxon>
        <taxon>Aspergillus subgen. Aspergillus</taxon>
    </lineage>
</organism>
<feature type="region of interest" description="Disordered" evidence="1">
    <location>
        <begin position="135"/>
        <end position="170"/>
    </location>
</feature>
<keyword evidence="2" id="KW-1133">Transmembrane helix</keyword>
<feature type="signal peptide" evidence="3">
    <location>
        <begin position="1"/>
        <end position="23"/>
    </location>
</feature>
<dbReference type="InterPro" id="IPR007567">
    <property type="entry name" value="Mid2_dom"/>
</dbReference>
<evidence type="ECO:0000256" key="3">
    <source>
        <dbReference type="SAM" id="SignalP"/>
    </source>
</evidence>
<dbReference type="GeneID" id="34465825"/>
<dbReference type="OrthoDB" id="5390143at2759"/>
<protein>
    <recommendedName>
        <fullName evidence="4">Mid2 domain-containing protein</fullName>
    </recommendedName>
</protein>
<dbReference type="Pfam" id="PF04478">
    <property type="entry name" value="Mid2"/>
    <property type="match status" value="1"/>
</dbReference>
<dbReference type="EMBL" id="KV878889">
    <property type="protein sequence ID" value="OJJ88529.1"/>
    <property type="molecule type" value="Genomic_DNA"/>
</dbReference>
<sequence length="262" mass="27768">MHNNSIFTILLALVTLAIGGTDGENYFTSPASNTGINPVYTLGDQQVISWKTTLGVFNISMWQQSLVQEGAASQGNVYSKIHSTDKVTNFTWVAQLYGFDLDYSNVFFFWINSDQPDGFISSYFNITEASATSTSATSSATSTSTSNSTLNSGSSPSSSSSTPSSSSSGLTSTGKIALGVGIGIGAPVLAALAALVWLKARRPPANQPQQIPGAVPNTALYPFWPAMQQQEQLQPGSASPKEMPGSDPVDYCAELPSQRQRE</sequence>
<dbReference type="STRING" id="1160497.A0A1L9VXA9"/>